<evidence type="ECO:0000256" key="2">
    <source>
        <dbReference type="SAM" id="SignalP"/>
    </source>
</evidence>
<dbReference type="AlphaFoldDB" id="A0A7I8KHK3"/>
<proteinExistence type="predicted"/>
<evidence type="ECO:0000313" key="4">
    <source>
        <dbReference type="Proteomes" id="UP000663760"/>
    </source>
</evidence>
<protein>
    <submittedName>
        <fullName evidence="3">Uncharacterized protein</fullName>
    </submittedName>
</protein>
<accession>A0A7I8KHK3</accession>
<reference evidence="3" key="1">
    <citation type="submission" date="2020-02" db="EMBL/GenBank/DDBJ databases">
        <authorList>
            <person name="Scholz U."/>
            <person name="Mascher M."/>
            <person name="Fiebig A."/>
        </authorList>
    </citation>
    <scope>NUCLEOTIDE SEQUENCE</scope>
</reference>
<evidence type="ECO:0000256" key="1">
    <source>
        <dbReference type="SAM" id="Phobius"/>
    </source>
</evidence>
<feature type="chain" id="PRO_5029478879" evidence="2">
    <location>
        <begin position="34"/>
        <end position="70"/>
    </location>
</feature>
<keyword evidence="1" id="KW-0472">Membrane</keyword>
<feature type="transmembrane region" description="Helical" evidence="1">
    <location>
        <begin position="49"/>
        <end position="68"/>
    </location>
</feature>
<organism evidence="3 4">
    <name type="scientific">Spirodela intermedia</name>
    <name type="common">Intermediate duckweed</name>
    <dbReference type="NCBI Taxonomy" id="51605"/>
    <lineage>
        <taxon>Eukaryota</taxon>
        <taxon>Viridiplantae</taxon>
        <taxon>Streptophyta</taxon>
        <taxon>Embryophyta</taxon>
        <taxon>Tracheophyta</taxon>
        <taxon>Spermatophyta</taxon>
        <taxon>Magnoliopsida</taxon>
        <taxon>Liliopsida</taxon>
        <taxon>Araceae</taxon>
        <taxon>Lemnoideae</taxon>
        <taxon>Spirodela</taxon>
    </lineage>
</organism>
<keyword evidence="1" id="KW-0812">Transmembrane</keyword>
<sequence>MAAAAAAFGVREVAISLLVAVVSAVLLAGEASAADAPSPSPTVGSATLLQTPGVAVLVAGAAFMLGFLHR</sequence>
<gene>
    <name evidence="3" type="ORF">SI8410_06007962</name>
</gene>
<dbReference type="Proteomes" id="UP000663760">
    <property type="component" value="Chromosome 6"/>
</dbReference>
<dbReference type="EMBL" id="LR746269">
    <property type="protein sequence ID" value="CAA7397297.1"/>
    <property type="molecule type" value="Genomic_DNA"/>
</dbReference>
<name>A0A7I8KHK3_SPIIN</name>
<feature type="signal peptide" evidence="2">
    <location>
        <begin position="1"/>
        <end position="33"/>
    </location>
</feature>
<evidence type="ECO:0000313" key="3">
    <source>
        <dbReference type="EMBL" id="CAA7397297.1"/>
    </source>
</evidence>
<keyword evidence="1" id="KW-1133">Transmembrane helix</keyword>
<keyword evidence="2" id="KW-0732">Signal</keyword>
<keyword evidence="4" id="KW-1185">Reference proteome</keyword>